<protein>
    <submittedName>
        <fullName evidence="1">Uncharacterized protein</fullName>
    </submittedName>
</protein>
<dbReference type="OrthoDB" id="6064867at2"/>
<dbReference type="Proteomes" id="UP000290637">
    <property type="component" value="Chromosome"/>
</dbReference>
<dbReference type="AlphaFoldDB" id="A0A4P6L650"/>
<sequence>MAKKTYSVVAIRPGRRQDYSRFNQGVQVNDTGEQLHTDLLSLSVTIEAISRTDAENKVRARYPDHSIDSAATQQLG</sequence>
<keyword evidence="2" id="KW-1185">Reference proteome</keyword>
<reference evidence="1 2" key="1">
    <citation type="submission" date="2019-02" db="EMBL/GenBank/DDBJ databases">
        <title>Draft Genome Sequences of Six Type Strains of the Genus Massilia.</title>
        <authorList>
            <person name="Miess H."/>
            <person name="Frediansyhah A."/>
            <person name="Gross H."/>
        </authorList>
    </citation>
    <scope>NUCLEOTIDE SEQUENCE [LARGE SCALE GENOMIC DNA]</scope>
    <source>
        <strain evidence="1 2">DSM 17473</strain>
    </source>
</reference>
<dbReference type="RefSeq" id="WP_130189450.1">
    <property type="nucleotide sequence ID" value="NZ_CP035913.1"/>
</dbReference>
<name>A0A4P6L650_9BURK</name>
<proteinExistence type="predicted"/>
<dbReference type="EMBL" id="CP035913">
    <property type="protein sequence ID" value="QBE66342.1"/>
    <property type="molecule type" value="Genomic_DNA"/>
</dbReference>
<organism evidence="1 2">
    <name type="scientific">Pseudoduganella lutea</name>
    <dbReference type="NCBI Taxonomy" id="321985"/>
    <lineage>
        <taxon>Bacteria</taxon>
        <taxon>Pseudomonadati</taxon>
        <taxon>Pseudomonadota</taxon>
        <taxon>Betaproteobacteria</taxon>
        <taxon>Burkholderiales</taxon>
        <taxon>Oxalobacteraceae</taxon>
        <taxon>Telluria group</taxon>
        <taxon>Pseudoduganella</taxon>
    </lineage>
</organism>
<gene>
    <name evidence="1" type="ORF">EWM63_27995</name>
</gene>
<evidence type="ECO:0000313" key="2">
    <source>
        <dbReference type="Proteomes" id="UP000290637"/>
    </source>
</evidence>
<dbReference type="KEGG" id="plue:EWM63_27995"/>
<evidence type="ECO:0000313" key="1">
    <source>
        <dbReference type="EMBL" id="QBE66342.1"/>
    </source>
</evidence>
<accession>A0A4P6L650</accession>